<gene>
    <name evidence="2" type="ORF">AVDCRST_MAG87-1788</name>
</gene>
<organism evidence="2">
    <name type="scientific">uncultured Thermomicrobiales bacterium</name>
    <dbReference type="NCBI Taxonomy" id="1645740"/>
    <lineage>
        <taxon>Bacteria</taxon>
        <taxon>Pseudomonadati</taxon>
        <taxon>Thermomicrobiota</taxon>
        <taxon>Thermomicrobia</taxon>
        <taxon>Thermomicrobiales</taxon>
        <taxon>environmental samples</taxon>
    </lineage>
</organism>
<accession>A0A6J4V0H4</accession>
<feature type="non-terminal residue" evidence="2">
    <location>
        <position position="1"/>
    </location>
</feature>
<feature type="compositionally biased region" description="Basic and acidic residues" evidence="1">
    <location>
        <begin position="13"/>
        <end position="30"/>
    </location>
</feature>
<reference evidence="2" key="1">
    <citation type="submission" date="2020-02" db="EMBL/GenBank/DDBJ databases">
        <authorList>
            <person name="Meier V. D."/>
        </authorList>
    </citation>
    <scope>NUCLEOTIDE SEQUENCE</scope>
    <source>
        <strain evidence="2">AVDCRST_MAG87</strain>
    </source>
</reference>
<evidence type="ECO:0000313" key="2">
    <source>
        <dbReference type="EMBL" id="CAA9563801.1"/>
    </source>
</evidence>
<evidence type="ECO:0000256" key="1">
    <source>
        <dbReference type="SAM" id="MobiDB-lite"/>
    </source>
</evidence>
<dbReference type="EMBL" id="CADCWJ010000399">
    <property type="protein sequence ID" value="CAA9563801.1"/>
    <property type="molecule type" value="Genomic_DNA"/>
</dbReference>
<dbReference type="AlphaFoldDB" id="A0A6J4V0H4"/>
<sequence>RGGLQRARLLPRAGDRRDPGRPGNDRDHVISSRPVRPRPVRWGLRTGRGGLRGDVARL</sequence>
<feature type="region of interest" description="Disordered" evidence="1">
    <location>
        <begin position="1"/>
        <end position="58"/>
    </location>
</feature>
<protein>
    <submittedName>
        <fullName evidence="2">Glycine/D-amino acid oxidases (Deaminating)</fullName>
    </submittedName>
</protein>
<proteinExistence type="predicted"/>
<name>A0A6J4V0H4_9BACT</name>
<feature type="non-terminal residue" evidence="2">
    <location>
        <position position="58"/>
    </location>
</feature>